<dbReference type="InterPro" id="IPR013927">
    <property type="entry name" value="TF_Opi1_Ccg-8"/>
</dbReference>
<name>A0A0C9XKD1_9AGAR</name>
<accession>A0A0C9XKD1</accession>
<dbReference type="HOGENOM" id="CLU_021914_0_0_1"/>
<feature type="region of interest" description="Disordered" evidence="1">
    <location>
        <begin position="23"/>
        <end position="81"/>
    </location>
</feature>
<dbReference type="GO" id="GO:0005634">
    <property type="term" value="C:nucleus"/>
    <property type="evidence" value="ECO:0007669"/>
    <property type="project" value="TreeGrafter"/>
</dbReference>
<feature type="region of interest" description="Disordered" evidence="1">
    <location>
        <begin position="556"/>
        <end position="578"/>
    </location>
</feature>
<feature type="region of interest" description="Disordered" evidence="1">
    <location>
        <begin position="410"/>
        <end position="470"/>
    </location>
</feature>
<feature type="region of interest" description="Disordered" evidence="1">
    <location>
        <begin position="152"/>
        <end position="265"/>
    </location>
</feature>
<dbReference type="GO" id="GO:0008654">
    <property type="term" value="P:phospholipid biosynthetic process"/>
    <property type="evidence" value="ECO:0007669"/>
    <property type="project" value="TreeGrafter"/>
</dbReference>
<feature type="compositionally biased region" description="Basic and acidic residues" evidence="1">
    <location>
        <begin position="25"/>
        <end position="35"/>
    </location>
</feature>
<feature type="compositionally biased region" description="Low complexity" evidence="1">
    <location>
        <begin position="36"/>
        <end position="58"/>
    </location>
</feature>
<dbReference type="AlphaFoldDB" id="A0A0C9XKD1"/>
<dbReference type="GO" id="GO:0003714">
    <property type="term" value="F:transcription corepressor activity"/>
    <property type="evidence" value="ECO:0007669"/>
    <property type="project" value="InterPro"/>
</dbReference>
<gene>
    <name evidence="2" type="ORF">K443DRAFT_677970</name>
</gene>
<feature type="compositionally biased region" description="Polar residues" evidence="1">
    <location>
        <begin position="225"/>
        <end position="249"/>
    </location>
</feature>
<evidence type="ECO:0008006" key="4">
    <source>
        <dbReference type="Google" id="ProtNLM"/>
    </source>
</evidence>
<dbReference type="PANTHER" id="PTHR38406:SF1">
    <property type="entry name" value="TRANSCRIPTIONAL REPRESSOR OPI1"/>
    <property type="match status" value="1"/>
</dbReference>
<proteinExistence type="predicted"/>
<dbReference type="GO" id="GO:0006357">
    <property type="term" value="P:regulation of transcription by RNA polymerase II"/>
    <property type="evidence" value="ECO:0007669"/>
    <property type="project" value="TreeGrafter"/>
</dbReference>
<organism evidence="2 3">
    <name type="scientific">Laccaria amethystina LaAM-08-1</name>
    <dbReference type="NCBI Taxonomy" id="1095629"/>
    <lineage>
        <taxon>Eukaryota</taxon>
        <taxon>Fungi</taxon>
        <taxon>Dikarya</taxon>
        <taxon>Basidiomycota</taxon>
        <taxon>Agaricomycotina</taxon>
        <taxon>Agaricomycetes</taxon>
        <taxon>Agaricomycetidae</taxon>
        <taxon>Agaricales</taxon>
        <taxon>Agaricineae</taxon>
        <taxon>Hydnangiaceae</taxon>
        <taxon>Laccaria</taxon>
    </lineage>
</organism>
<evidence type="ECO:0000313" key="3">
    <source>
        <dbReference type="Proteomes" id="UP000054477"/>
    </source>
</evidence>
<evidence type="ECO:0000313" key="2">
    <source>
        <dbReference type="EMBL" id="KIK01959.1"/>
    </source>
</evidence>
<dbReference type="OrthoDB" id="2441642at2759"/>
<dbReference type="STRING" id="1095629.A0A0C9XKD1"/>
<feature type="compositionally biased region" description="Basic and acidic residues" evidence="1">
    <location>
        <begin position="192"/>
        <end position="201"/>
    </location>
</feature>
<dbReference type="GO" id="GO:0005783">
    <property type="term" value="C:endoplasmic reticulum"/>
    <property type="evidence" value="ECO:0007669"/>
    <property type="project" value="TreeGrafter"/>
</dbReference>
<reference evidence="3" key="2">
    <citation type="submission" date="2015-01" db="EMBL/GenBank/DDBJ databases">
        <title>Evolutionary Origins and Diversification of the Mycorrhizal Mutualists.</title>
        <authorList>
            <consortium name="DOE Joint Genome Institute"/>
            <consortium name="Mycorrhizal Genomics Consortium"/>
            <person name="Kohler A."/>
            <person name="Kuo A."/>
            <person name="Nagy L.G."/>
            <person name="Floudas D."/>
            <person name="Copeland A."/>
            <person name="Barry K.W."/>
            <person name="Cichocki N."/>
            <person name="Veneault-Fourrey C."/>
            <person name="LaButti K."/>
            <person name="Lindquist E.A."/>
            <person name="Lipzen A."/>
            <person name="Lundell T."/>
            <person name="Morin E."/>
            <person name="Murat C."/>
            <person name="Riley R."/>
            <person name="Ohm R."/>
            <person name="Sun H."/>
            <person name="Tunlid A."/>
            <person name="Henrissat B."/>
            <person name="Grigoriev I.V."/>
            <person name="Hibbett D.S."/>
            <person name="Martin F."/>
        </authorList>
    </citation>
    <scope>NUCLEOTIDE SEQUENCE [LARGE SCALE GENOMIC DNA]</scope>
    <source>
        <strain evidence="3">LaAM-08-1</strain>
    </source>
</reference>
<feature type="compositionally biased region" description="Low complexity" evidence="1">
    <location>
        <begin position="432"/>
        <end position="452"/>
    </location>
</feature>
<dbReference type="EMBL" id="KN838599">
    <property type="protein sequence ID" value="KIK01959.1"/>
    <property type="molecule type" value="Genomic_DNA"/>
</dbReference>
<evidence type="ECO:0000256" key="1">
    <source>
        <dbReference type="SAM" id="MobiDB-lite"/>
    </source>
</evidence>
<protein>
    <recommendedName>
        <fullName evidence="4">Opi1-domain-containing protein</fullName>
    </recommendedName>
</protein>
<dbReference type="Proteomes" id="UP000054477">
    <property type="component" value="Unassembled WGS sequence"/>
</dbReference>
<dbReference type="GO" id="GO:0030968">
    <property type="term" value="P:endoplasmic reticulum unfolded protein response"/>
    <property type="evidence" value="ECO:0007669"/>
    <property type="project" value="TreeGrafter"/>
</dbReference>
<dbReference type="Pfam" id="PF08618">
    <property type="entry name" value="Opi1"/>
    <property type="match status" value="1"/>
</dbReference>
<reference evidence="2 3" key="1">
    <citation type="submission" date="2014-04" db="EMBL/GenBank/DDBJ databases">
        <authorList>
            <consortium name="DOE Joint Genome Institute"/>
            <person name="Kuo A."/>
            <person name="Kohler A."/>
            <person name="Nagy L.G."/>
            <person name="Floudas D."/>
            <person name="Copeland A."/>
            <person name="Barry K.W."/>
            <person name="Cichocki N."/>
            <person name="Veneault-Fourrey C."/>
            <person name="LaButti K."/>
            <person name="Lindquist E.A."/>
            <person name="Lipzen A."/>
            <person name="Lundell T."/>
            <person name="Morin E."/>
            <person name="Murat C."/>
            <person name="Sun H."/>
            <person name="Tunlid A."/>
            <person name="Henrissat B."/>
            <person name="Grigoriev I.V."/>
            <person name="Hibbett D.S."/>
            <person name="Martin F."/>
            <person name="Nordberg H.P."/>
            <person name="Cantor M.N."/>
            <person name="Hua S.X."/>
        </authorList>
    </citation>
    <scope>NUCLEOTIDE SEQUENCE [LARGE SCALE GENOMIC DNA]</scope>
    <source>
        <strain evidence="2 3">LaAM-08-1</strain>
    </source>
</reference>
<dbReference type="PANTHER" id="PTHR38406">
    <property type="entry name" value="TRANSCRIPTIONAL REPRESSOR OPI1"/>
    <property type="match status" value="1"/>
</dbReference>
<keyword evidence="3" id="KW-1185">Reference proteome</keyword>
<sequence length="655" mass="70445">MDQRLSVSDLDDQDESVRIAVRALGDMRKNSRSEASRTPSSLSITSSSSSPPAATLASSPPPQSPPTLNAQPDASPSPPAFVTRMSHFPLVGSALRVYEQGKASSRVVKYGAEMVESSVKTISRPVINRLPVNVNQLDEFACRQLDRLDKYRRPSTEEPPPPHMPVLTESSTSEEERGRPKLKTKTLDGSSVDDRAVKEDSEASSSSARRRGWKEGGERGVPSWLESTSPYTAQAPENGSRSSTPTQNGDEARPHQATGSETQVAQRSRWQAVLLEAGGLSAALSEESMRRLKYCLQWLQYAAAHIDAQILILRDFTAALQPFPESASQRRPNPISEEHMRKLTVVRRDIVHTIRQVVDVVSRYAGTALPEPARNRVRGFILKLPQRWASRAAAVVPNVANVVGERETVAAASGSGGAVRRRRGAHRERGPESGSSSRAASPHASPRLARAPVSRHGETPETSGGGDAGSVSHGAALVAAQRILTLATESLDMMRGVTGVVKDSLDRADAWVGRLRTVGIQRGVQEGEDTEGYEFEFGHHRRKESSQYDEQDVQSPFFSSSSTAWGSSIPSTPGGGACSAPSPGAIPIGAMSIGSGCNTPKSVVVALPDEDRDEMTVEKRTECEVWKAGDVKVAGVDIAGDEDGERGSQKMDVDV</sequence>